<name>A0A4Y8RDQ1_9HYPH</name>
<dbReference type="Gene3D" id="3.40.50.300">
    <property type="entry name" value="P-loop containing nucleotide triphosphate hydrolases"/>
    <property type="match status" value="1"/>
</dbReference>
<evidence type="ECO:0000256" key="5">
    <source>
        <dbReference type="ARBA" id="ARBA00022694"/>
    </source>
</evidence>
<keyword evidence="8" id="KW-0067">ATP-binding</keyword>
<protein>
    <recommendedName>
        <fullName evidence="3">tRNA threonylcarbamoyladenosine biosynthesis protein TsaE</fullName>
    </recommendedName>
    <alternativeName>
        <fullName evidence="10">t(6)A37 threonylcarbamoyladenosine biosynthesis protein TsaE</fullName>
    </alternativeName>
</protein>
<evidence type="ECO:0000256" key="1">
    <source>
        <dbReference type="ARBA" id="ARBA00004496"/>
    </source>
</evidence>
<evidence type="ECO:0000256" key="3">
    <source>
        <dbReference type="ARBA" id="ARBA00019010"/>
    </source>
</evidence>
<evidence type="ECO:0000256" key="7">
    <source>
        <dbReference type="ARBA" id="ARBA00022741"/>
    </source>
</evidence>
<dbReference type="GO" id="GO:0046872">
    <property type="term" value="F:metal ion binding"/>
    <property type="evidence" value="ECO:0007669"/>
    <property type="project" value="UniProtKB-KW"/>
</dbReference>
<dbReference type="InterPro" id="IPR011009">
    <property type="entry name" value="Kinase-like_dom_sf"/>
</dbReference>
<dbReference type="InterPro" id="IPR027417">
    <property type="entry name" value="P-loop_NTPase"/>
</dbReference>
<dbReference type="RefSeq" id="WP_134763085.1">
    <property type="nucleotide sequence ID" value="NZ_SOZD01000005.1"/>
</dbReference>
<comment type="caution">
    <text evidence="13">The sequence shown here is derived from an EMBL/GenBank/DDBJ whole genome shotgun (WGS) entry which is preliminary data.</text>
</comment>
<dbReference type="EMBL" id="SOZD01000005">
    <property type="protein sequence ID" value="TFF20436.1"/>
    <property type="molecule type" value="Genomic_DNA"/>
</dbReference>
<dbReference type="PIRSF" id="PIRSF036599">
    <property type="entry name" value="AtpPhos"/>
    <property type="match status" value="1"/>
</dbReference>
<evidence type="ECO:0000256" key="6">
    <source>
        <dbReference type="ARBA" id="ARBA00022723"/>
    </source>
</evidence>
<reference evidence="13 14" key="1">
    <citation type="submission" date="2019-03" db="EMBL/GenBank/DDBJ databases">
        <title>Jiella endophytica sp. nov., a novel endophytic bacterium isolated from root of Ficus microcarpa Linn. f.</title>
        <authorList>
            <person name="Tuo L."/>
        </authorList>
    </citation>
    <scope>NUCLEOTIDE SEQUENCE [LARGE SCALE GENOMIC DNA]</scope>
    <source>
        <strain evidence="13 14">CBS5Q-3</strain>
    </source>
</reference>
<evidence type="ECO:0000313" key="14">
    <source>
        <dbReference type="Proteomes" id="UP000298179"/>
    </source>
</evidence>
<dbReference type="NCBIfam" id="TIGR00150">
    <property type="entry name" value="T6A_YjeE"/>
    <property type="match status" value="1"/>
</dbReference>
<evidence type="ECO:0000256" key="2">
    <source>
        <dbReference type="ARBA" id="ARBA00007599"/>
    </source>
</evidence>
<comment type="similarity">
    <text evidence="2">Belongs to the TsaE family.</text>
</comment>
<dbReference type="OrthoDB" id="9809275at2"/>
<keyword evidence="7" id="KW-0547">Nucleotide-binding</keyword>
<keyword evidence="4" id="KW-0963">Cytoplasm</keyword>
<dbReference type="SUPFAM" id="SSF52540">
    <property type="entry name" value="P-loop containing nucleoside triphosphate hydrolases"/>
    <property type="match status" value="1"/>
</dbReference>
<keyword evidence="6" id="KW-0479">Metal-binding</keyword>
<dbReference type="InterPro" id="IPR003442">
    <property type="entry name" value="T6A_TsaE"/>
</dbReference>
<feature type="region of interest" description="Disordered" evidence="11">
    <location>
        <begin position="1"/>
        <end position="22"/>
    </location>
</feature>
<dbReference type="InterPro" id="IPR012180">
    <property type="entry name" value="Bifunc_ATPase/PTrfase"/>
</dbReference>
<dbReference type="InterPro" id="IPR002575">
    <property type="entry name" value="Aminoglycoside_PTrfase"/>
</dbReference>
<keyword evidence="5" id="KW-0819">tRNA processing</keyword>
<dbReference type="GO" id="GO:0002949">
    <property type="term" value="P:tRNA threonylcarbamoyladenosine modification"/>
    <property type="evidence" value="ECO:0007669"/>
    <property type="project" value="InterPro"/>
</dbReference>
<evidence type="ECO:0000256" key="4">
    <source>
        <dbReference type="ARBA" id="ARBA00022490"/>
    </source>
</evidence>
<feature type="domain" description="Aminoglycoside phosphotransferase" evidence="12">
    <location>
        <begin position="196"/>
        <end position="447"/>
    </location>
</feature>
<feature type="compositionally biased region" description="Basic and acidic residues" evidence="11">
    <location>
        <begin position="8"/>
        <end position="18"/>
    </location>
</feature>
<keyword evidence="9" id="KW-0460">Magnesium</keyword>
<evidence type="ECO:0000259" key="12">
    <source>
        <dbReference type="Pfam" id="PF01636"/>
    </source>
</evidence>
<keyword evidence="13" id="KW-0808">Transferase</keyword>
<organism evidence="13 14">
    <name type="scientific">Jiella endophytica</name>
    <dbReference type="NCBI Taxonomy" id="2558362"/>
    <lineage>
        <taxon>Bacteria</taxon>
        <taxon>Pseudomonadati</taxon>
        <taxon>Pseudomonadota</taxon>
        <taxon>Alphaproteobacteria</taxon>
        <taxon>Hyphomicrobiales</taxon>
        <taxon>Aurantimonadaceae</taxon>
        <taxon>Jiella</taxon>
    </lineage>
</organism>
<dbReference type="Pfam" id="PF02367">
    <property type="entry name" value="TsaE"/>
    <property type="match status" value="1"/>
</dbReference>
<dbReference type="AlphaFoldDB" id="A0A4Y8RDQ1"/>
<dbReference type="GO" id="GO:0016740">
    <property type="term" value="F:transferase activity"/>
    <property type="evidence" value="ECO:0007669"/>
    <property type="project" value="UniProtKB-KW"/>
</dbReference>
<dbReference type="Pfam" id="PF01636">
    <property type="entry name" value="APH"/>
    <property type="match status" value="1"/>
</dbReference>
<accession>A0A4Y8RDQ1</accession>
<proteinExistence type="inferred from homology"/>
<dbReference type="PANTHER" id="PTHR33540:SF2">
    <property type="entry name" value="TRNA THREONYLCARBAMOYLADENOSINE BIOSYNTHESIS PROTEIN TSAE"/>
    <property type="match status" value="1"/>
</dbReference>
<dbReference type="GO" id="GO:0005737">
    <property type="term" value="C:cytoplasm"/>
    <property type="evidence" value="ECO:0007669"/>
    <property type="project" value="UniProtKB-SubCell"/>
</dbReference>
<gene>
    <name evidence="13" type="primary">tsaE</name>
    <name evidence="13" type="ORF">E3C22_16095</name>
</gene>
<dbReference type="Gene3D" id="3.90.1200.10">
    <property type="match status" value="1"/>
</dbReference>
<dbReference type="Proteomes" id="UP000298179">
    <property type="component" value="Unassembled WGS sequence"/>
</dbReference>
<sequence length="530" mass="57366">MIPSGGDIGKRPSDDSPGHARPAGLETVATLFLADAAATERLGADLAMVLSAGDVVALSGDLGAGKSTLARALIRALAADQELEVPSPTYTLVQSYESEPPVAHFDLYRLAGGEELDELGFSEASEAGIVLVEWPERAAEAVGAATISIELSLPTEGGRQAVISAAPGTSSRIARSLVIREFLGGAGLPDVPRRRFFGDASSRRYETVTRDGETLVLMDAPRQPDGPPIRDGLPYSRIAHLAEDVTPFVALATALRKAGFAAPAIHRADLDRGILLIEHLGAEQIVDAERRPIPERYLESVLCLADLHGVAWPSELPVPDGPIHHVPHYDRRAMTAEVGLLVDWYLPDLKGRPATGDERELFAECWSAIFDELETAETSLVLRDFHSPNVIWRPDATGVQKIGLIDFQDAMIGPSAYDVASLAQDARVDVSAELEAAATAAYLARRRAEDPGFDAFAFERDYAIMAAQRASKILGIFVRLLKRDGKPQYLRHIPRLKGYLARTLGHPSLSALRHLYGVWGIVEERHRSND</sequence>
<dbReference type="SUPFAM" id="SSF56112">
    <property type="entry name" value="Protein kinase-like (PK-like)"/>
    <property type="match status" value="1"/>
</dbReference>
<comment type="subcellular location">
    <subcellularLocation>
        <location evidence="1">Cytoplasm</location>
    </subcellularLocation>
</comment>
<evidence type="ECO:0000256" key="8">
    <source>
        <dbReference type="ARBA" id="ARBA00022840"/>
    </source>
</evidence>
<evidence type="ECO:0000256" key="9">
    <source>
        <dbReference type="ARBA" id="ARBA00022842"/>
    </source>
</evidence>
<keyword evidence="14" id="KW-1185">Reference proteome</keyword>
<evidence type="ECO:0000256" key="11">
    <source>
        <dbReference type="SAM" id="MobiDB-lite"/>
    </source>
</evidence>
<dbReference type="PANTHER" id="PTHR33540">
    <property type="entry name" value="TRNA THREONYLCARBAMOYLADENOSINE BIOSYNTHESIS PROTEIN TSAE"/>
    <property type="match status" value="1"/>
</dbReference>
<evidence type="ECO:0000313" key="13">
    <source>
        <dbReference type="EMBL" id="TFF20436.1"/>
    </source>
</evidence>
<dbReference type="Gene3D" id="3.30.200.20">
    <property type="entry name" value="Phosphorylase Kinase, domain 1"/>
    <property type="match status" value="1"/>
</dbReference>
<evidence type="ECO:0000256" key="10">
    <source>
        <dbReference type="ARBA" id="ARBA00032441"/>
    </source>
</evidence>
<dbReference type="GO" id="GO:0005524">
    <property type="term" value="F:ATP binding"/>
    <property type="evidence" value="ECO:0007669"/>
    <property type="project" value="UniProtKB-KW"/>
</dbReference>